<dbReference type="PANTHER" id="PTHR16007">
    <property type="entry name" value="EPIDIDYMAL MEMBRANE PROTEIN E9-RELATED"/>
    <property type="match status" value="1"/>
</dbReference>
<feature type="signal peptide" evidence="2">
    <location>
        <begin position="1"/>
        <end position="22"/>
    </location>
</feature>
<organism evidence="3 4">
    <name type="scientific">Tropilaelaps mercedesae</name>
    <dbReference type="NCBI Taxonomy" id="418985"/>
    <lineage>
        <taxon>Eukaryota</taxon>
        <taxon>Metazoa</taxon>
        <taxon>Ecdysozoa</taxon>
        <taxon>Arthropoda</taxon>
        <taxon>Chelicerata</taxon>
        <taxon>Arachnida</taxon>
        <taxon>Acari</taxon>
        <taxon>Parasitiformes</taxon>
        <taxon>Mesostigmata</taxon>
        <taxon>Gamasina</taxon>
        <taxon>Dermanyssoidea</taxon>
        <taxon>Laelapidae</taxon>
        <taxon>Tropilaelaps</taxon>
    </lineage>
</organism>
<keyword evidence="1" id="KW-1133">Transmembrane helix</keyword>
<evidence type="ECO:0000256" key="1">
    <source>
        <dbReference type="SAM" id="Phobius"/>
    </source>
</evidence>
<reference evidence="3 4" key="1">
    <citation type="journal article" date="2017" name="Gigascience">
        <title>Draft genome of the honey bee ectoparasitic mite, Tropilaelaps mercedesae, is shaped by the parasitic life history.</title>
        <authorList>
            <person name="Dong X."/>
            <person name="Armstrong S.D."/>
            <person name="Xia D."/>
            <person name="Makepeace B.L."/>
            <person name="Darby A.C."/>
            <person name="Kadowaki T."/>
        </authorList>
    </citation>
    <scope>NUCLEOTIDE SEQUENCE [LARGE SCALE GENOMIC DNA]</scope>
    <source>
        <strain evidence="3">Wuxi-XJTLU</strain>
    </source>
</reference>
<feature type="chain" id="PRO_5012506464" evidence="2">
    <location>
        <begin position="23"/>
        <end position="223"/>
    </location>
</feature>
<dbReference type="AlphaFoldDB" id="A0A1V9XPU8"/>
<keyword evidence="4" id="KW-1185">Reference proteome</keyword>
<evidence type="ECO:0000313" key="3">
    <source>
        <dbReference type="EMBL" id="OQR75527.1"/>
    </source>
</evidence>
<dbReference type="PANTHER" id="PTHR16007:SF15">
    <property type="entry name" value="TRANSMEMBRANE PROTEIN 45B"/>
    <property type="match status" value="1"/>
</dbReference>
<dbReference type="Proteomes" id="UP000192247">
    <property type="component" value="Unassembled WGS sequence"/>
</dbReference>
<dbReference type="InterPro" id="IPR042127">
    <property type="entry name" value="TMEM45"/>
</dbReference>
<name>A0A1V9XPU8_9ACAR</name>
<evidence type="ECO:0000313" key="4">
    <source>
        <dbReference type="Proteomes" id="UP000192247"/>
    </source>
</evidence>
<evidence type="ECO:0000256" key="2">
    <source>
        <dbReference type="SAM" id="SignalP"/>
    </source>
</evidence>
<dbReference type="InParanoid" id="A0A1V9XPU8"/>
<sequence>MTRKFPLSLVICMVSLCLPTMSVNTRYPLVDSSTPNTASVCNQTDLPSPVNNWNSTTECAEQIYFKEQSPGGSVYGITVSNVRYAHPYYAAWIDVTKTSNCCILRASLYMGRLALLRNQRLDRPCCLNQKCSDVFNGSELYTGFEDGRFVYMGNLQHITMYAFFLLRGIVDIIMFITARFHLHDRAPLDILVHMLLDHSLMASVLVACAECAFPDVAILGSIR</sequence>
<gene>
    <name evidence="3" type="ORF">BIW11_08360</name>
</gene>
<feature type="transmembrane region" description="Helical" evidence="1">
    <location>
        <begin position="158"/>
        <end position="178"/>
    </location>
</feature>
<feature type="transmembrane region" description="Helical" evidence="1">
    <location>
        <begin position="199"/>
        <end position="222"/>
    </location>
</feature>
<proteinExistence type="predicted"/>
<dbReference type="EMBL" id="MNPL01006261">
    <property type="protein sequence ID" value="OQR75527.1"/>
    <property type="molecule type" value="Genomic_DNA"/>
</dbReference>
<keyword evidence="2" id="KW-0732">Signal</keyword>
<dbReference type="OrthoDB" id="6504688at2759"/>
<comment type="caution">
    <text evidence="3">The sequence shown here is derived from an EMBL/GenBank/DDBJ whole genome shotgun (WGS) entry which is preliminary data.</text>
</comment>
<accession>A0A1V9XPU8</accession>
<protein>
    <submittedName>
        <fullName evidence="3">Transmembrane protein 45B-like</fullName>
    </submittedName>
</protein>
<keyword evidence="1 3" id="KW-0812">Transmembrane</keyword>
<keyword evidence="1" id="KW-0472">Membrane</keyword>